<evidence type="ECO:0000259" key="3">
    <source>
        <dbReference type="Pfam" id="PF03959"/>
    </source>
</evidence>
<organism evidence="4 5">
    <name type="scientific">Ophiobolus disseminans</name>
    <dbReference type="NCBI Taxonomy" id="1469910"/>
    <lineage>
        <taxon>Eukaryota</taxon>
        <taxon>Fungi</taxon>
        <taxon>Dikarya</taxon>
        <taxon>Ascomycota</taxon>
        <taxon>Pezizomycotina</taxon>
        <taxon>Dothideomycetes</taxon>
        <taxon>Pleosporomycetidae</taxon>
        <taxon>Pleosporales</taxon>
        <taxon>Pleosporineae</taxon>
        <taxon>Phaeosphaeriaceae</taxon>
        <taxon>Ophiobolus</taxon>
    </lineage>
</organism>
<dbReference type="InterPro" id="IPR029058">
    <property type="entry name" value="AB_hydrolase_fold"/>
</dbReference>
<dbReference type="PANTHER" id="PTHR48070">
    <property type="entry name" value="ESTERASE OVCA2"/>
    <property type="match status" value="1"/>
</dbReference>
<dbReference type="EMBL" id="MU006229">
    <property type="protein sequence ID" value="KAF2824738.1"/>
    <property type="molecule type" value="Genomic_DNA"/>
</dbReference>
<dbReference type="Pfam" id="PF03959">
    <property type="entry name" value="FSH1"/>
    <property type="match status" value="1"/>
</dbReference>
<reference evidence="4" key="1">
    <citation type="journal article" date="2020" name="Stud. Mycol.">
        <title>101 Dothideomycetes genomes: a test case for predicting lifestyles and emergence of pathogens.</title>
        <authorList>
            <person name="Haridas S."/>
            <person name="Albert R."/>
            <person name="Binder M."/>
            <person name="Bloem J."/>
            <person name="Labutti K."/>
            <person name="Salamov A."/>
            <person name="Andreopoulos B."/>
            <person name="Baker S."/>
            <person name="Barry K."/>
            <person name="Bills G."/>
            <person name="Bluhm B."/>
            <person name="Cannon C."/>
            <person name="Castanera R."/>
            <person name="Culley D."/>
            <person name="Daum C."/>
            <person name="Ezra D."/>
            <person name="Gonzalez J."/>
            <person name="Henrissat B."/>
            <person name="Kuo A."/>
            <person name="Liang C."/>
            <person name="Lipzen A."/>
            <person name="Lutzoni F."/>
            <person name="Magnuson J."/>
            <person name="Mondo S."/>
            <person name="Nolan M."/>
            <person name="Ohm R."/>
            <person name="Pangilinan J."/>
            <person name="Park H.-J."/>
            <person name="Ramirez L."/>
            <person name="Alfaro M."/>
            <person name="Sun H."/>
            <person name="Tritt A."/>
            <person name="Yoshinaga Y."/>
            <person name="Zwiers L.-H."/>
            <person name="Turgeon B."/>
            <person name="Goodwin S."/>
            <person name="Spatafora J."/>
            <person name="Crous P."/>
            <person name="Grigoriev I."/>
        </authorList>
    </citation>
    <scope>NUCLEOTIDE SEQUENCE</scope>
    <source>
        <strain evidence="4">CBS 113818</strain>
    </source>
</reference>
<evidence type="ECO:0000256" key="2">
    <source>
        <dbReference type="ARBA" id="ARBA00022801"/>
    </source>
</evidence>
<dbReference type="Gene3D" id="3.40.50.1820">
    <property type="entry name" value="alpha/beta hydrolase"/>
    <property type="match status" value="1"/>
</dbReference>
<dbReference type="InterPro" id="IPR005645">
    <property type="entry name" value="FSH-like_dom"/>
</dbReference>
<dbReference type="InterPro" id="IPR050593">
    <property type="entry name" value="LovG"/>
</dbReference>
<dbReference type="OrthoDB" id="414698at2759"/>
<accession>A0A6A6ZVH7</accession>
<dbReference type="Proteomes" id="UP000799424">
    <property type="component" value="Unassembled WGS sequence"/>
</dbReference>
<proteinExistence type="inferred from homology"/>
<gene>
    <name evidence="4" type="ORF">CC86DRAFT_46276</name>
</gene>
<feature type="domain" description="Serine hydrolase" evidence="3">
    <location>
        <begin position="11"/>
        <end position="199"/>
    </location>
</feature>
<protein>
    <recommendedName>
        <fullName evidence="3">Serine hydrolase domain-containing protein</fullName>
    </recommendedName>
</protein>
<sequence>MAQQQSSGPVKPTLLAFHGSGSNALCHTIQLARLTRVIKDHVNIESLQAPFPSAAGPGILPYFDDCGPFFRWLPPSQTASISAMRDGTSTHLMPPEVVSLIKSTVESLRAKGSRVIGVIGFSQGTKIVAGLLRASELRATYNIPDHDWCDFAFGISVCDSYPPGLVPEEVLKLVPEGKGEGRIARPTMHVLGGKDEWMWAGEAMVEKEYEVKEGGSTVLVCEDMGHVYPMGEDCERVGRWVVEVLGKVV</sequence>
<evidence type="ECO:0000313" key="4">
    <source>
        <dbReference type="EMBL" id="KAF2824738.1"/>
    </source>
</evidence>
<comment type="similarity">
    <text evidence="1">Belongs to the LovG family.</text>
</comment>
<name>A0A6A6ZVH7_9PLEO</name>
<dbReference type="SUPFAM" id="SSF53474">
    <property type="entry name" value="alpha/beta-Hydrolases"/>
    <property type="match status" value="1"/>
</dbReference>
<dbReference type="GO" id="GO:0005737">
    <property type="term" value="C:cytoplasm"/>
    <property type="evidence" value="ECO:0007669"/>
    <property type="project" value="TreeGrafter"/>
</dbReference>
<evidence type="ECO:0000313" key="5">
    <source>
        <dbReference type="Proteomes" id="UP000799424"/>
    </source>
</evidence>
<keyword evidence="5" id="KW-1185">Reference proteome</keyword>
<evidence type="ECO:0000256" key="1">
    <source>
        <dbReference type="ARBA" id="ARBA00005863"/>
    </source>
</evidence>
<dbReference type="AlphaFoldDB" id="A0A6A6ZVH7"/>
<dbReference type="PANTHER" id="PTHR48070:SF3">
    <property type="entry name" value="ESTERASE DBAE-RELATED"/>
    <property type="match status" value="1"/>
</dbReference>
<dbReference type="GO" id="GO:0044550">
    <property type="term" value="P:secondary metabolite biosynthetic process"/>
    <property type="evidence" value="ECO:0007669"/>
    <property type="project" value="TreeGrafter"/>
</dbReference>
<dbReference type="GO" id="GO:0005634">
    <property type="term" value="C:nucleus"/>
    <property type="evidence" value="ECO:0007669"/>
    <property type="project" value="TreeGrafter"/>
</dbReference>
<dbReference type="GO" id="GO:0016787">
    <property type="term" value="F:hydrolase activity"/>
    <property type="evidence" value="ECO:0007669"/>
    <property type="project" value="UniProtKB-KW"/>
</dbReference>
<keyword evidence="2" id="KW-0378">Hydrolase</keyword>